<evidence type="ECO:0000256" key="9">
    <source>
        <dbReference type="ARBA" id="ARBA00022771"/>
    </source>
</evidence>
<evidence type="ECO:0000256" key="3">
    <source>
        <dbReference type="ARBA" id="ARBA00010258"/>
    </source>
</evidence>
<evidence type="ECO:0000256" key="7">
    <source>
        <dbReference type="ARBA" id="ARBA00022723"/>
    </source>
</evidence>
<dbReference type="InterPro" id="IPR036388">
    <property type="entry name" value="WH-like_DNA-bd_sf"/>
</dbReference>
<feature type="domain" description="Non-structural maintenance of chromosomes element 1 RING C4HC3-type" evidence="17">
    <location>
        <begin position="218"/>
        <end position="260"/>
    </location>
</feature>
<dbReference type="Gene3D" id="3.30.40.10">
    <property type="entry name" value="Zinc/RING finger domain, C3HC4 (zinc finger)"/>
    <property type="match status" value="1"/>
</dbReference>
<dbReference type="CDD" id="cd16493">
    <property type="entry name" value="RING-CH-C4HC3_NSE1"/>
    <property type="match status" value="1"/>
</dbReference>
<dbReference type="PANTHER" id="PTHR20973:SF0">
    <property type="entry name" value="NON-STRUCTURAL MAINTENANCE OF CHROMOSOMES ELEMENT 1 HOMOLOG"/>
    <property type="match status" value="1"/>
</dbReference>
<evidence type="ECO:0000256" key="1">
    <source>
        <dbReference type="ARBA" id="ARBA00000900"/>
    </source>
</evidence>
<keyword evidence="11 15" id="KW-0862">Zinc</keyword>
<gene>
    <name evidence="18" type="ORF">M501DRAFT_486174</name>
</gene>
<proteinExistence type="inferred from homology"/>
<evidence type="ECO:0000256" key="5">
    <source>
        <dbReference type="ARBA" id="ARBA00019422"/>
    </source>
</evidence>
<dbReference type="GO" id="GO:0061630">
    <property type="term" value="F:ubiquitin protein ligase activity"/>
    <property type="evidence" value="ECO:0007669"/>
    <property type="project" value="UniProtKB-EC"/>
</dbReference>
<dbReference type="Proteomes" id="UP000799429">
    <property type="component" value="Unassembled WGS sequence"/>
</dbReference>
<dbReference type="PANTHER" id="PTHR20973">
    <property type="entry name" value="NON-SMC ELEMENT 1-RELATED"/>
    <property type="match status" value="1"/>
</dbReference>
<dbReference type="AlphaFoldDB" id="A0A9P4S2G4"/>
<evidence type="ECO:0000256" key="2">
    <source>
        <dbReference type="ARBA" id="ARBA00004123"/>
    </source>
</evidence>
<dbReference type="EMBL" id="MU006113">
    <property type="protein sequence ID" value="KAF2834939.1"/>
    <property type="molecule type" value="Genomic_DNA"/>
</dbReference>
<dbReference type="Pfam" id="PF07574">
    <property type="entry name" value="SMC_Nse1"/>
    <property type="match status" value="1"/>
</dbReference>
<organism evidence="18 19">
    <name type="scientific">Patellaria atrata CBS 101060</name>
    <dbReference type="NCBI Taxonomy" id="1346257"/>
    <lineage>
        <taxon>Eukaryota</taxon>
        <taxon>Fungi</taxon>
        <taxon>Dikarya</taxon>
        <taxon>Ascomycota</taxon>
        <taxon>Pezizomycotina</taxon>
        <taxon>Dothideomycetes</taxon>
        <taxon>Dothideomycetes incertae sedis</taxon>
        <taxon>Patellariales</taxon>
        <taxon>Patellariaceae</taxon>
        <taxon>Patellaria</taxon>
    </lineage>
</organism>
<keyword evidence="10 15" id="KW-0833">Ubl conjugation pathway</keyword>
<dbReference type="OrthoDB" id="185455at2759"/>
<evidence type="ECO:0000256" key="14">
    <source>
        <dbReference type="ARBA" id="ARBA00023242"/>
    </source>
</evidence>
<evidence type="ECO:0000256" key="4">
    <source>
        <dbReference type="ARBA" id="ARBA00012483"/>
    </source>
</evidence>
<name>A0A9P4S2G4_9PEZI</name>
<keyword evidence="6 15" id="KW-0808">Transferase</keyword>
<dbReference type="GO" id="GO:0008270">
    <property type="term" value="F:zinc ion binding"/>
    <property type="evidence" value="ECO:0007669"/>
    <property type="project" value="UniProtKB-KW"/>
</dbReference>
<keyword evidence="12 15" id="KW-0233">DNA recombination</keyword>
<dbReference type="Pfam" id="PF08746">
    <property type="entry name" value="zf-RING-like"/>
    <property type="match status" value="1"/>
</dbReference>
<evidence type="ECO:0000256" key="15">
    <source>
        <dbReference type="RuleBase" id="RU368018"/>
    </source>
</evidence>
<keyword evidence="14 15" id="KW-0539">Nucleus</keyword>
<dbReference type="GO" id="GO:0030915">
    <property type="term" value="C:Smc5-Smc6 complex"/>
    <property type="evidence" value="ECO:0007669"/>
    <property type="project" value="UniProtKB-UniRule"/>
</dbReference>
<dbReference type="InterPro" id="IPR014857">
    <property type="entry name" value="Nse1_RING_C4HC3-type"/>
</dbReference>
<dbReference type="EC" id="2.3.2.27" evidence="4 15"/>
<keyword evidence="8 15" id="KW-0227">DNA damage</keyword>
<comment type="similarity">
    <text evidence="3 15">Belongs to the NSE1 family.</text>
</comment>
<evidence type="ECO:0000256" key="12">
    <source>
        <dbReference type="ARBA" id="ARBA00023172"/>
    </source>
</evidence>
<evidence type="ECO:0000259" key="17">
    <source>
        <dbReference type="Pfam" id="PF08746"/>
    </source>
</evidence>
<evidence type="ECO:0000256" key="10">
    <source>
        <dbReference type="ARBA" id="ARBA00022786"/>
    </source>
</evidence>
<comment type="caution">
    <text evidence="18">The sequence shown here is derived from an EMBL/GenBank/DDBJ whole genome shotgun (WGS) entry which is preliminary data.</text>
</comment>
<keyword evidence="19" id="KW-1185">Reference proteome</keyword>
<reference evidence="18" key="1">
    <citation type="journal article" date="2020" name="Stud. Mycol.">
        <title>101 Dothideomycetes genomes: a test case for predicting lifestyles and emergence of pathogens.</title>
        <authorList>
            <person name="Haridas S."/>
            <person name="Albert R."/>
            <person name="Binder M."/>
            <person name="Bloem J."/>
            <person name="Labutti K."/>
            <person name="Salamov A."/>
            <person name="Andreopoulos B."/>
            <person name="Baker S."/>
            <person name="Barry K."/>
            <person name="Bills G."/>
            <person name="Bluhm B."/>
            <person name="Cannon C."/>
            <person name="Castanera R."/>
            <person name="Culley D."/>
            <person name="Daum C."/>
            <person name="Ezra D."/>
            <person name="Gonzalez J."/>
            <person name="Henrissat B."/>
            <person name="Kuo A."/>
            <person name="Liang C."/>
            <person name="Lipzen A."/>
            <person name="Lutzoni F."/>
            <person name="Magnuson J."/>
            <person name="Mondo S."/>
            <person name="Nolan M."/>
            <person name="Ohm R."/>
            <person name="Pangilinan J."/>
            <person name="Park H.-J."/>
            <person name="Ramirez L."/>
            <person name="Alfaro M."/>
            <person name="Sun H."/>
            <person name="Tritt A."/>
            <person name="Yoshinaga Y."/>
            <person name="Zwiers L.-H."/>
            <person name="Turgeon B."/>
            <person name="Goodwin S."/>
            <person name="Spatafora J."/>
            <person name="Crous P."/>
            <person name="Grigoriev I."/>
        </authorList>
    </citation>
    <scope>NUCLEOTIDE SEQUENCE</scope>
    <source>
        <strain evidence="18">CBS 101060</strain>
    </source>
</reference>
<dbReference type="InterPro" id="IPR013083">
    <property type="entry name" value="Znf_RING/FYVE/PHD"/>
</dbReference>
<keyword evidence="7 15" id="KW-0479">Metal-binding</keyword>
<dbReference type="Gene3D" id="3.90.1150.220">
    <property type="match status" value="1"/>
</dbReference>
<comment type="function">
    <text evidence="15">Acts in a DNA repair pathway for removal of UV-induced DNA damage that is distinct from classical nucleotide excision repair and in repair of ionizing radiation damage. Functions in homologous recombination repair of DNA double strand breaks and in recovery of stalled replication forks.</text>
</comment>
<protein>
    <recommendedName>
        <fullName evidence="5 15">Non-structural maintenance of chromosomes element 1 homolog</fullName>
        <ecNumber evidence="4 15">2.3.2.27</ecNumber>
    </recommendedName>
</protein>
<comment type="subcellular location">
    <subcellularLocation>
        <location evidence="2 15">Nucleus</location>
    </subcellularLocation>
</comment>
<keyword evidence="13 15" id="KW-0234">DNA repair</keyword>
<dbReference type="Gene3D" id="1.10.10.10">
    <property type="entry name" value="Winged helix-like DNA-binding domain superfamily/Winged helix DNA-binding domain"/>
    <property type="match status" value="1"/>
</dbReference>
<dbReference type="GO" id="GO:0000724">
    <property type="term" value="P:double-strand break repair via homologous recombination"/>
    <property type="evidence" value="ECO:0007669"/>
    <property type="project" value="TreeGrafter"/>
</dbReference>
<evidence type="ECO:0000313" key="18">
    <source>
        <dbReference type="EMBL" id="KAF2834939.1"/>
    </source>
</evidence>
<comment type="subunit">
    <text evidence="15">Component of the Smc5-Smc6 complex.</text>
</comment>
<accession>A0A9P4S2G4</accession>
<keyword evidence="9 15" id="KW-0863">Zinc-finger</keyword>
<sequence>MGEVYDNSNRAFLQAFLARSVLTFEDAKVILAAILTAHEDRQTLENDITEADFNNYVSAANTALSALDFEIRSTLSQHDRTRVWALVNTASDELTQLATTHSADEIAYVKRVLDAMFETNNTQRAEICAVRGNDALRLAKGSADRRETQGSSGQGLTMKDAERVLKGMVEEGWFERSRAGWYSLSPRALMELRGWLVETYNEPPTEEGDEGVERVKLCQACREIVTVGQRCADNTCSFRLHNICTQSFFRTLPAKKCPKCETNWTGQSFVGEKAAGGRGSNVGTSSRRTTRNEDEEDESDD</sequence>
<evidence type="ECO:0000256" key="8">
    <source>
        <dbReference type="ARBA" id="ARBA00022763"/>
    </source>
</evidence>
<dbReference type="InterPro" id="IPR011513">
    <property type="entry name" value="Nse1"/>
</dbReference>
<feature type="region of interest" description="Disordered" evidence="16">
    <location>
        <begin position="270"/>
        <end position="301"/>
    </location>
</feature>
<evidence type="ECO:0000256" key="13">
    <source>
        <dbReference type="ARBA" id="ARBA00023204"/>
    </source>
</evidence>
<dbReference type="GO" id="GO:0005634">
    <property type="term" value="C:nucleus"/>
    <property type="evidence" value="ECO:0007669"/>
    <property type="project" value="UniProtKB-SubCell"/>
</dbReference>
<evidence type="ECO:0000256" key="11">
    <source>
        <dbReference type="ARBA" id="ARBA00022833"/>
    </source>
</evidence>
<evidence type="ECO:0000256" key="6">
    <source>
        <dbReference type="ARBA" id="ARBA00022679"/>
    </source>
</evidence>
<comment type="catalytic activity">
    <reaction evidence="1 15">
        <text>S-ubiquitinyl-[E2 ubiquitin-conjugating enzyme]-L-cysteine + [acceptor protein]-L-lysine = [E2 ubiquitin-conjugating enzyme]-L-cysteine + N(6)-ubiquitinyl-[acceptor protein]-L-lysine.</text>
        <dbReference type="EC" id="2.3.2.27"/>
    </reaction>
</comment>
<evidence type="ECO:0000313" key="19">
    <source>
        <dbReference type="Proteomes" id="UP000799429"/>
    </source>
</evidence>
<evidence type="ECO:0000256" key="16">
    <source>
        <dbReference type="SAM" id="MobiDB-lite"/>
    </source>
</evidence>